<reference evidence="4" key="2">
    <citation type="submission" date="2023-04" db="EMBL/GenBank/DDBJ databases">
        <authorList>
            <person name="Bruccoleri R.E."/>
            <person name="Oakeley E.J."/>
            <person name="Faust A.-M."/>
            <person name="Dessus-Babus S."/>
            <person name="Altorfer M."/>
            <person name="Burckhardt D."/>
            <person name="Oertli M."/>
            <person name="Naumann U."/>
            <person name="Petersen F."/>
            <person name="Wong J."/>
        </authorList>
    </citation>
    <scope>NUCLEOTIDE SEQUENCE</scope>
    <source>
        <strain evidence="4">GSM-AAB239-AS_SAM_17_03QT</strain>
        <tissue evidence="4">Leaf</tissue>
    </source>
</reference>
<evidence type="ECO:0000256" key="2">
    <source>
        <dbReference type="ARBA" id="ARBA00022801"/>
    </source>
</evidence>
<dbReference type="Gene3D" id="3.40.50.1820">
    <property type="entry name" value="alpha/beta hydrolase"/>
    <property type="match status" value="1"/>
</dbReference>
<evidence type="ECO:0000313" key="5">
    <source>
        <dbReference type="Proteomes" id="UP001140949"/>
    </source>
</evidence>
<evidence type="ECO:0000256" key="1">
    <source>
        <dbReference type="ARBA" id="ARBA00010515"/>
    </source>
</evidence>
<dbReference type="PANTHER" id="PTHR23024">
    <property type="entry name" value="ARYLACETAMIDE DEACETYLASE"/>
    <property type="match status" value="1"/>
</dbReference>
<dbReference type="InterPro" id="IPR002168">
    <property type="entry name" value="Lipase_GDXG_HIS_AS"/>
</dbReference>
<dbReference type="GO" id="GO:0016787">
    <property type="term" value="F:hydrolase activity"/>
    <property type="evidence" value="ECO:0007669"/>
    <property type="project" value="UniProtKB-KW"/>
</dbReference>
<dbReference type="PROSITE" id="PS01173">
    <property type="entry name" value="LIPASE_GDXG_HIS"/>
    <property type="match status" value="1"/>
</dbReference>
<dbReference type="Pfam" id="PF07859">
    <property type="entry name" value="Abhydrolase_3"/>
    <property type="match status" value="1"/>
</dbReference>
<name>A0AAX6H671_IRIPA</name>
<dbReference type="AlphaFoldDB" id="A0AAX6H671"/>
<sequence length="337" mass="37169">MSETRPRRSAKFPWQVRLAEALTAVLFAVGVRRDGTVRRRVLSLLDFHAPPNPVPADGVATSDHVVDPARSLSVRVFAPTPEEESSPAPVVIVYFHGGGFVFNSAFSHPYDAFCRRLARRVPARVVTVDYHLAPEHRFPAAYDDCFDAVAWLDDSLAAADAPAAAVFLAGESAGGNIAHHVARRMQASSFRRLTPAGVVAVQPFFGGEEDTESERRLEGVPMGSRERYKWMWRSFLPEGSSLDHEAANVFGPGPGSEEHGDWSGFPPTMVVVGGMDTLQDRQRWYCEGLRRAGVEVCVREYENAIHAFQFFEGLPEAEQMVVDVADFIREVVGSGRK</sequence>
<dbReference type="InterPro" id="IPR029058">
    <property type="entry name" value="AB_hydrolase_fold"/>
</dbReference>
<dbReference type="SUPFAM" id="SSF53474">
    <property type="entry name" value="alpha/beta-Hydrolases"/>
    <property type="match status" value="1"/>
</dbReference>
<gene>
    <name evidence="4" type="ORF">M6B38_327005</name>
</gene>
<dbReference type="InterPro" id="IPR050466">
    <property type="entry name" value="Carboxylest/Gibb_receptor"/>
</dbReference>
<dbReference type="PANTHER" id="PTHR23024:SF379">
    <property type="entry name" value="OS07G0606800 PROTEIN"/>
    <property type="match status" value="1"/>
</dbReference>
<organism evidence="4 5">
    <name type="scientific">Iris pallida</name>
    <name type="common">Sweet iris</name>
    <dbReference type="NCBI Taxonomy" id="29817"/>
    <lineage>
        <taxon>Eukaryota</taxon>
        <taxon>Viridiplantae</taxon>
        <taxon>Streptophyta</taxon>
        <taxon>Embryophyta</taxon>
        <taxon>Tracheophyta</taxon>
        <taxon>Spermatophyta</taxon>
        <taxon>Magnoliopsida</taxon>
        <taxon>Liliopsida</taxon>
        <taxon>Asparagales</taxon>
        <taxon>Iridaceae</taxon>
        <taxon>Iridoideae</taxon>
        <taxon>Irideae</taxon>
        <taxon>Iris</taxon>
    </lineage>
</organism>
<dbReference type="Proteomes" id="UP001140949">
    <property type="component" value="Unassembled WGS sequence"/>
</dbReference>
<dbReference type="InterPro" id="IPR013094">
    <property type="entry name" value="AB_hydrolase_3"/>
</dbReference>
<reference evidence="4" key="1">
    <citation type="journal article" date="2023" name="GigaByte">
        <title>Genome assembly of the bearded iris, Iris pallida Lam.</title>
        <authorList>
            <person name="Bruccoleri R.E."/>
            <person name="Oakeley E.J."/>
            <person name="Faust A.M.E."/>
            <person name="Altorfer M."/>
            <person name="Dessus-Babus S."/>
            <person name="Burckhardt D."/>
            <person name="Oertli M."/>
            <person name="Naumann U."/>
            <person name="Petersen F."/>
            <person name="Wong J."/>
        </authorList>
    </citation>
    <scope>NUCLEOTIDE SEQUENCE</scope>
    <source>
        <strain evidence="4">GSM-AAB239-AS_SAM_17_03QT</strain>
    </source>
</reference>
<keyword evidence="2" id="KW-0378">Hydrolase</keyword>
<dbReference type="EMBL" id="JANAVB010012200">
    <property type="protein sequence ID" value="KAJ6836224.1"/>
    <property type="molecule type" value="Genomic_DNA"/>
</dbReference>
<accession>A0AAX6H671</accession>
<evidence type="ECO:0000259" key="3">
    <source>
        <dbReference type="Pfam" id="PF07859"/>
    </source>
</evidence>
<protein>
    <submittedName>
        <fullName evidence="4">Carboxylesterase 18</fullName>
    </submittedName>
</protein>
<feature type="domain" description="Alpha/beta hydrolase fold-3" evidence="3">
    <location>
        <begin position="92"/>
        <end position="309"/>
    </location>
</feature>
<evidence type="ECO:0000313" key="4">
    <source>
        <dbReference type="EMBL" id="KAJ6836224.1"/>
    </source>
</evidence>
<keyword evidence="5" id="KW-1185">Reference proteome</keyword>
<proteinExistence type="inferred from homology"/>
<comment type="caution">
    <text evidence="4">The sequence shown here is derived from an EMBL/GenBank/DDBJ whole genome shotgun (WGS) entry which is preliminary data.</text>
</comment>
<comment type="similarity">
    <text evidence="1">Belongs to the 'GDXG' lipolytic enzyme family.</text>
</comment>